<dbReference type="GO" id="GO:0004222">
    <property type="term" value="F:metalloendopeptidase activity"/>
    <property type="evidence" value="ECO:0007669"/>
    <property type="project" value="InterPro"/>
</dbReference>
<dbReference type="RefSeq" id="WP_126350712.1">
    <property type="nucleotide sequence ID" value="NZ_CP086380.1"/>
</dbReference>
<comment type="subcellular location">
    <subcellularLocation>
        <location evidence="1">Cell membrane</location>
        <topology evidence="1">Multi-pass membrane protein</topology>
    </subcellularLocation>
</comment>
<keyword evidence="6 11" id="KW-0378">Hydrolase</keyword>
<dbReference type="Pfam" id="PF01435">
    <property type="entry name" value="Peptidase_M48"/>
    <property type="match status" value="1"/>
</dbReference>
<evidence type="ECO:0000313" key="14">
    <source>
        <dbReference type="EMBL" id="RTR30684.1"/>
    </source>
</evidence>
<proteinExistence type="inferred from homology"/>
<keyword evidence="10 12" id="KW-0472">Membrane</keyword>
<dbReference type="EMBL" id="RXPE01000001">
    <property type="protein sequence ID" value="RTR30684.1"/>
    <property type="molecule type" value="Genomic_DNA"/>
</dbReference>
<accession>A0A431W5S6</accession>
<dbReference type="Proteomes" id="UP000277766">
    <property type="component" value="Unassembled WGS sequence"/>
</dbReference>
<dbReference type="AlphaFoldDB" id="A0A431W5S6"/>
<dbReference type="CDD" id="cd07328">
    <property type="entry name" value="M48_Ste24p_like"/>
    <property type="match status" value="1"/>
</dbReference>
<evidence type="ECO:0000256" key="3">
    <source>
        <dbReference type="ARBA" id="ARBA00022670"/>
    </source>
</evidence>
<keyword evidence="5" id="KW-0479">Metal-binding</keyword>
<comment type="caution">
    <text evidence="14">The sequence shown here is derived from an EMBL/GenBank/DDBJ whole genome shotgun (WGS) entry which is preliminary data.</text>
</comment>
<reference evidence="14 15" key="1">
    <citation type="submission" date="2018-12" db="EMBL/GenBank/DDBJ databases">
        <title>Deinococcus radiophilus ATCC 27603 genome sequencing and assembly.</title>
        <authorList>
            <person name="Maclea K.S."/>
            <person name="Maynard C.R."/>
        </authorList>
    </citation>
    <scope>NUCLEOTIDE SEQUENCE [LARGE SCALE GENOMIC DNA]</scope>
    <source>
        <strain evidence="14 15">ATCC 27603</strain>
    </source>
</reference>
<name>A0A431W5S6_9DEIO</name>
<sequence>MTRSVDGKRPRPTLQSLADAQSVRLREHFLRGGAAGSHPSTRTALILAWGLAALILLGYLAMTLYGIWGLIQMPQADNTVKRIVLLITAPVALMVAWVVRPTWGQRAGPALNQQNAPELLGTVAEVASALGVPVPQQIDLTSDLNASVGRRGRQTVLSLGLPLLYALGPQERVALIAHELAHDQAGDPRHSQLLGSAAQILDGMIGLLSPDALDQRNVPFRRLEVTRPDQEMIWFKKAMTLPFLGLQWIFQLLTGQHSQAAEFRADLRASRVAGSESVINLLDRLHFTHLLEMAVQRQQTTPQRPHALAELRQMWAELTPERITRMRAGAANERLRLDSSHPPTSDRLTVVGAHPAVPQLILSAERSARIDAELAPHIPILTVQMAERYG</sequence>
<evidence type="ECO:0000256" key="5">
    <source>
        <dbReference type="ARBA" id="ARBA00022723"/>
    </source>
</evidence>
<feature type="domain" description="Peptidase M48" evidence="13">
    <location>
        <begin position="115"/>
        <end position="349"/>
    </location>
</feature>
<comment type="cofactor">
    <cofactor evidence="11">
        <name>Zn(2+)</name>
        <dbReference type="ChEBI" id="CHEBI:29105"/>
    </cofactor>
    <text evidence="11">Binds 1 zinc ion per subunit.</text>
</comment>
<dbReference type="InterPro" id="IPR001915">
    <property type="entry name" value="Peptidase_M48"/>
</dbReference>
<dbReference type="GO" id="GO:0005886">
    <property type="term" value="C:plasma membrane"/>
    <property type="evidence" value="ECO:0007669"/>
    <property type="project" value="UniProtKB-SubCell"/>
</dbReference>
<evidence type="ECO:0000256" key="7">
    <source>
        <dbReference type="ARBA" id="ARBA00022833"/>
    </source>
</evidence>
<dbReference type="Gene3D" id="3.30.2010.10">
    <property type="entry name" value="Metalloproteases ('zincins'), catalytic domain"/>
    <property type="match status" value="1"/>
</dbReference>
<dbReference type="GO" id="GO:0006508">
    <property type="term" value="P:proteolysis"/>
    <property type="evidence" value="ECO:0007669"/>
    <property type="project" value="UniProtKB-KW"/>
</dbReference>
<dbReference type="OrthoDB" id="7870694at2"/>
<gene>
    <name evidence="14" type="ORF">EJ104_00035</name>
</gene>
<comment type="similarity">
    <text evidence="11">Belongs to the peptidase M48 family.</text>
</comment>
<dbReference type="PANTHER" id="PTHR43221:SF1">
    <property type="entry name" value="PROTEASE HTPX"/>
    <property type="match status" value="1"/>
</dbReference>
<evidence type="ECO:0000256" key="12">
    <source>
        <dbReference type="SAM" id="Phobius"/>
    </source>
</evidence>
<evidence type="ECO:0000256" key="2">
    <source>
        <dbReference type="ARBA" id="ARBA00022475"/>
    </source>
</evidence>
<keyword evidence="9 11" id="KW-0482">Metalloprotease</keyword>
<keyword evidence="15" id="KW-1185">Reference proteome</keyword>
<dbReference type="PANTHER" id="PTHR43221">
    <property type="entry name" value="PROTEASE HTPX"/>
    <property type="match status" value="1"/>
</dbReference>
<dbReference type="GO" id="GO:0046872">
    <property type="term" value="F:metal ion binding"/>
    <property type="evidence" value="ECO:0007669"/>
    <property type="project" value="UniProtKB-KW"/>
</dbReference>
<dbReference type="InterPro" id="IPR050083">
    <property type="entry name" value="HtpX_protease"/>
</dbReference>
<keyword evidence="4 12" id="KW-0812">Transmembrane</keyword>
<feature type="transmembrane region" description="Helical" evidence="12">
    <location>
        <begin position="46"/>
        <end position="71"/>
    </location>
</feature>
<feature type="transmembrane region" description="Helical" evidence="12">
    <location>
        <begin position="83"/>
        <end position="103"/>
    </location>
</feature>
<keyword evidence="8 12" id="KW-1133">Transmembrane helix</keyword>
<evidence type="ECO:0000259" key="13">
    <source>
        <dbReference type="Pfam" id="PF01435"/>
    </source>
</evidence>
<evidence type="ECO:0000256" key="10">
    <source>
        <dbReference type="ARBA" id="ARBA00023136"/>
    </source>
</evidence>
<protein>
    <submittedName>
        <fullName evidence="14">Peptidase M48</fullName>
    </submittedName>
</protein>
<evidence type="ECO:0000256" key="9">
    <source>
        <dbReference type="ARBA" id="ARBA00023049"/>
    </source>
</evidence>
<evidence type="ECO:0000256" key="8">
    <source>
        <dbReference type="ARBA" id="ARBA00022989"/>
    </source>
</evidence>
<keyword evidence="2" id="KW-1003">Cell membrane</keyword>
<evidence type="ECO:0000256" key="1">
    <source>
        <dbReference type="ARBA" id="ARBA00004651"/>
    </source>
</evidence>
<keyword evidence="3 11" id="KW-0645">Protease</keyword>
<evidence type="ECO:0000256" key="11">
    <source>
        <dbReference type="RuleBase" id="RU003983"/>
    </source>
</evidence>
<keyword evidence="7 11" id="KW-0862">Zinc</keyword>
<evidence type="ECO:0000313" key="15">
    <source>
        <dbReference type="Proteomes" id="UP000277766"/>
    </source>
</evidence>
<evidence type="ECO:0000256" key="4">
    <source>
        <dbReference type="ARBA" id="ARBA00022692"/>
    </source>
</evidence>
<evidence type="ECO:0000256" key="6">
    <source>
        <dbReference type="ARBA" id="ARBA00022801"/>
    </source>
</evidence>
<organism evidence="14 15">
    <name type="scientific">Deinococcus radiophilus</name>
    <dbReference type="NCBI Taxonomy" id="32062"/>
    <lineage>
        <taxon>Bacteria</taxon>
        <taxon>Thermotogati</taxon>
        <taxon>Deinococcota</taxon>
        <taxon>Deinococci</taxon>
        <taxon>Deinococcales</taxon>
        <taxon>Deinococcaceae</taxon>
        <taxon>Deinococcus</taxon>
    </lineage>
</organism>